<evidence type="ECO:0000313" key="3">
    <source>
        <dbReference type="WBParaSite" id="SCUD_0001342301-mRNA-1"/>
    </source>
</evidence>
<protein>
    <submittedName>
        <fullName evidence="3">RWD domain-containing protein</fullName>
    </submittedName>
</protein>
<proteinExistence type="predicted"/>
<dbReference type="WBParaSite" id="SCUD_0001342301-mRNA-1">
    <property type="protein sequence ID" value="SCUD_0001342301-mRNA-1"/>
    <property type="gene ID" value="SCUD_0001342301"/>
</dbReference>
<gene>
    <name evidence="1" type="ORF">SCUD_LOCUS13420</name>
</gene>
<dbReference type="AlphaFoldDB" id="A0A183KEH6"/>
<keyword evidence="2" id="KW-1185">Reference proteome</keyword>
<dbReference type="EMBL" id="UZAK01035859">
    <property type="protein sequence ID" value="VDP52604.1"/>
    <property type="molecule type" value="Genomic_DNA"/>
</dbReference>
<evidence type="ECO:0000313" key="2">
    <source>
        <dbReference type="Proteomes" id="UP000279833"/>
    </source>
</evidence>
<evidence type="ECO:0000313" key="1">
    <source>
        <dbReference type="EMBL" id="VDP52604.1"/>
    </source>
</evidence>
<reference evidence="3" key="1">
    <citation type="submission" date="2016-06" db="UniProtKB">
        <authorList>
            <consortium name="WormBaseParasite"/>
        </authorList>
    </citation>
    <scope>IDENTIFICATION</scope>
</reference>
<sequence>MLVGFSQQETLNLGFVLLGTRQQGVPVFVWELTLPCYPDSQPETLPESIVSHKIKGKREITYLNKVHEWINVTSPLRI</sequence>
<accession>A0A183KEH6</accession>
<dbReference type="Proteomes" id="UP000279833">
    <property type="component" value="Unassembled WGS sequence"/>
</dbReference>
<name>A0A183KEH6_9TREM</name>
<reference evidence="1 2" key="2">
    <citation type="submission" date="2018-11" db="EMBL/GenBank/DDBJ databases">
        <authorList>
            <consortium name="Pathogen Informatics"/>
        </authorList>
    </citation>
    <scope>NUCLEOTIDE SEQUENCE [LARGE SCALE GENOMIC DNA]</scope>
    <source>
        <strain evidence="1">Dakar</strain>
        <strain evidence="2">Dakar, Senegal</strain>
    </source>
</reference>
<organism evidence="3">
    <name type="scientific">Schistosoma curassoni</name>
    <dbReference type="NCBI Taxonomy" id="6186"/>
    <lineage>
        <taxon>Eukaryota</taxon>
        <taxon>Metazoa</taxon>
        <taxon>Spiralia</taxon>
        <taxon>Lophotrochozoa</taxon>
        <taxon>Platyhelminthes</taxon>
        <taxon>Trematoda</taxon>
        <taxon>Digenea</taxon>
        <taxon>Strigeidida</taxon>
        <taxon>Schistosomatoidea</taxon>
        <taxon>Schistosomatidae</taxon>
        <taxon>Schistosoma</taxon>
    </lineage>
</organism>